<comment type="caution">
    <text evidence="2">The sequence shown here is derived from an EMBL/GenBank/DDBJ whole genome shotgun (WGS) entry which is preliminary data.</text>
</comment>
<protein>
    <submittedName>
        <fullName evidence="2">GNAT family N-acetyltransferase</fullName>
    </submittedName>
</protein>
<dbReference type="InterPro" id="IPR000182">
    <property type="entry name" value="GNAT_dom"/>
</dbReference>
<gene>
    <name evidence="2" type="ORF">OKA05_16295</name>
</gene>
<name>A0ABT3GKS7_9BACT</name>
<dbReference type="CDD" id="cd04301">
    <property type="entry name" value="NAT_SF"/>
    <property type="match status" value="1"/>
</dbReference>
<dbReference type="Pfam" id="PF00583">
    <property type="entry name" value="Acetyltransf_1"/>
    <property type="match status" value="1"/>
</dbReference>
<sequence>MEFVVRRLTGEHVLPYLPDAARLRISVFREFPYLYEGDEESERGYLQSYAACPRSVFVLAEAGGRIVGVSTGLPLDDADASFREPFEKAGIDPAGWFYFGESVLDRAWRGKGIGHAFFDHREQHAMELGFSKFCFCAVVRPEDHPLKPADYRSNDAFWAKRGYSLRPELSCHFAWHQVDSAGQDVENQLIFRTRELAPPQM</sequence>
<accession>A0ABT3GKS7</accession>
<dbReference type="SUPFAM" id="SSF55729">
    <property type="entry name" value="Acyl-CoA N-acyltransferases (Nat)"/>
    <property type="match status" value="1"/>
</dbReference>
<evidence type="ECO:0000259" key="1">
    <source>
        <dbReference type="PROSITE" id="PS51186"/>
    </source>
</evidence>
<reference evidence="2 3" key="1">
    <citation type="submission" date="2022-10" db="EMBL/GenBank/DDBJ databases">
        <title>Luteolibacter arcticus strain CCTCC AB 2014275, whole genome shotgun sequencing project.</title>
        <authorList>
            <person name="Zhao G."/>
            <person name="Shen L."/>
        </authorList>
    </citation>
    <scope>NUCLEOTIDE SEQUENCE [LARGE SCALE GENOMIC DNA]</scope>
    <source>
        <strain evidence="2 3">CCTCC AB 2014275</strain>
    </source>
</reference>
<proteinExistence type="predicted"/>
<evidence type="ECO:0000313" key="3">
    <source>
        <dbReference type="Proteomes" id="UP001320876"/>
    </source>
</evidence>
<dbReference type="InterPro" id="IPR016181">
    <property type="entry name" value="Acyl_CoA_acyltransferase"/>
</dbReference>
<dbReference type="EMBL" id="JAPDDT010000007">
    <property type="protein sequence ID" value="MCW1924129.1"/>
    <property type="molecule type" value="Genomic_DNA"/>
</dbReference>
<dbReference type="PROSITE" id="PS51186">
    <property type="entry name" value="GNAT"/>
    <property type="match status" value="1"/>
</dbReference>
<feature type="domain" description="N-acetyltransferase" evidence="1">
    <location>
        <begin position="3"/>
        <end position="186"/>
    </location>
</feature>
<dbReference type="RefSeq" id="WP_264488237.1">
    <property type="nucleotide sequence ID" value="NZ_JAPDDT010000007.1"/>
</dbReference>
<keyword evidence="3" id="KW-1185">Reference proteome</keyword>
<dbReference type="Proteomes" id="UP001320876">
    <property type="component" value="Unassembled WGS sequence"/>
</dbReference>
<dbReference type="Gene3D" id="3.40.630.30">
    <property type="match status" value="1"/>
</dbReference>
<organism evidence="2 3">
    <name type="scientific">Luteolibacter arcticus</name>
    <dbReference type="NCBI Taxonomy" id="1581411"/>
    <lineage>
        <taxon>Bacteria</taxon>
        <taxon>Pseudomonadati</taxon>
        <taxon>Verrucomicrobiota</taxon>
        <taxon>Verrucomicrobiia</taxon>
        <taxon>Verrucomicrobiales</taxon>
        <taxon>Verrucomicrobiaceae</taxon>
        <taxon>Luteolibacter</taxon>
    </lineage>
</organism>
<evidence type="ECO:0000313" key="2">
    <source>
        <dbReference type="EMBL" id="MCW1924129.1"/>
    </source>
</evidence>